<dbReference type="Proteomes" id="UP000186857">
    <property type="component" value="Unassembled WGS sequence"/>
</dbReference>
<comment type="caution">
    <text evidence="2">The sequence shown here is derived from an EMBL/GenBank/DDBJ whole genome shotgun (WGS) entry which is preliminary data.</text>
</comment>
<gene>
    <name evidence="2" type="ORF">BKH29_06870</name>
</gene>
<sequence length="88" mass="8767">MGAGSGAPESIILVGLIVRTVGPTGVEAARDVMGGIPAASPALLAGVPLGTARRGCYADAVGRADRTTPLTAPAPDLRLRSQQKPAVH</sequence>
<evidence type="ECO:0000313" key="3">
    <source>
        <dbReference type="Proteomes" id="UP000186857"/>
    </source>
</evidence>
<dbReference type="AlphaFoldDB" id="A0A1Q8V8W9"/>
<reference evidence="2 3" key="1">
    <citation type="submission" date="2016-12" db="EMBL/GenBank/DDBJ databases">
        <title>Genomic Comparison of strains in the 'Actinomyces naeslundii' Group.</title>
        <authorList>
            <person name="Mughal S.R."/>
            <person name="Do T."/>
            <person name="Gilbert S.C."/>
            <person name="Witherden E.A."/>
            <person name="Didelot X."/>
            <person name="Beighton D."/>
        </authorList>
    </citation>
    <scope>NUCLEOTIDE SEQUENCE [LARGE SCALE GENOMIC DNA]</scope>
    <source>
        <strain evidence="2 3">CCUG 33920</strain>
    </source>
</reference>
<evidence type="ECO:0000313" key="2">
    <source>
        <dbReference type="EMBL" id="OLO44542.1"/>
    </source>
</evidence>
<evidence type="ECO:0000256" key="1">
    <source>
        <dbReference type="SAM" id="MobiDB-lite"/>
    </source>
</evidence>
<protein>
    <submittedName>
        <fullName evidence="2">Anti-sigma factor</fullName>
    </submittedName>
</protein>
<dbReference type="EMBL" id="MSKJ01000014">
    <property type="protein sequence ID" value="OLO44542.1"/>
    <property type="molecule type" value="Genomic_DNA"/>
</dbReference>
<name>A0A1Q8V8W9_9ACTO</name>
<accession>A0A1Q8V8W9</accession>
<proteinExistence type="predicted"/>
<feature type="region of interest" description="Disordered" evidence="1">
    <location>
        <begin position="61"/>
        <end position="88"/>
    </location>
</feature>
<organism evidence="2 3">
    <name type="scientific">Actinomyces oris</name>
    <dbReference type="NCBI Taxonomy" id="544580"/>
    <lineage>
        <taxon>Bacteria</taxon>
        <taxon>Bacillati</taxon>
        <taxon>Actinomycetota</taxon>
        <taxon>Actinomycetes</taxon>
        <taxon>Actinomycetales</taxon>
        <taxon>Actinomycetaceae</taxon>
        <taxon>Actinomyces</taxon>
    </lineage>
</organism>
<dbReference type="OrthoDB" id="3259932at2"/>